<gene>
    <name evidence="2" type="ORF">ACH61_02882</name>
</gene>
<keyword evidence="3" id="KW-1185">Reference proteome</keyword>
<sequence>MADPGDGQVPQRRDRRVRRRAGGPLLEARHHLAQQLVDLPVPRRIMGAHLAGDDVGGAPLGGQHLLHTQLHPAPDGAELRTLGGVHQAREGLDENRVQLVGEGVDPLGVAEQPQRAGEGPPLARGLHHVLSALEVLAEHLAGRAHVAAQVGDHVALHRLDRLGDPREVRRQFTRQVHDVLGLLEQLLVVGRLDPGALLERRDLTVQARPLLAEARQAGLRVGLDVGGEALDRLQQRAHPRVRHAGATASGAPRDLERADGVGAEAVHLRFALDLRHQPADAHPVAAHVAGRPGRQSPLALVVAGRAQLLQQLADLGVRVGDGDHLPVDGEHEREGGDDEGGVAAVQEIERRGPERAERAQVGGLGARVRHRPPG</sequence>
<proteinExistence type="predicted"/>
<accession>A0A166H638</accession>
<protein>
    <submittedName>
        <fullName evidence="2">Uncharacterized protein</fullName>
    </submittedName>
</protein>
<dbReference type="EMBL" id="LIIN01000153">
    <property type="protein sequence ID" value="KZX20011.1"/>
    <property type="molecule type" value="Genomic_DNA"/>
</dbReference>
<evidence type="ECO:0000313" key="2">
    <source>
        <dbReference type="EMBL" id="KZX20011.1"/>
    </source>
</evidence>
<organism evidence="2 3">
    <name type="scientific">Rathayibacter tanaceti</name>
    <dbReference type="NCBI Taxonomy" id="1671680"/>
    <lineage>
        <taxon>Bacteria</taxon>
        <taxon>Bacillati</taxon>
        <taxon>Actinomycetota</taxon>
        <taxon>Actinomycetes</taxon>
        <taxon>Micrococcales</taxon>
        <taxon>Microbacteriaceae</taxon>
        <taxon>Rathayibacter</taxon>
    </lineage>
</organism>
<comment type="caution">
    <text evidence="2">The sequence shown here is derived from an EMBL/GenBank/DDBJ whole genome shotgun (WGS) entry which is preliminary data.</text>
</comment>
<evidence type="ECO:0000313" key="3">
    <source>
        <dbReference type="Proteomes" id="UP000076717"/>
    </source>
</evidence>
<dbReference type="AlphaFoldDB" id="A0A166H638"/>
<dbReference type="Proteomes" id="UP000076717">
    <property type="component" value="Unassembled WGS sequence"/>
</dbReference>
<name>A0A166H638_9MICO</name>
<feature type="region of interest" description="Disordered" evidence="1">
    <location>
        <begin position="350"/>
        <end position="374"/>
    </location>
</feature>
<reference evidence="2 3" key="1">
    <citation type="submission" date="2015-08" db="EMBL/GenBank/DDBJ databases">
        <title>Draft Genome Sequence of Rathayibacter sp. Strain VKM Ac-2596 Isolated from Leaf Gall Induced by Plant-Parasitic Nematodes.</title>
        <authorList>
            <person name="Vasilenko O.V."/>
            <person name="Starodumova I.P."/>
            <person name="Tarlachkov S.V."/>
            <person name="Dorofeeva L.V."/>
            <person name="Evtushenko L.I."/>
        </authorList>
    </citation>
    <scope>NUCLEOTIDE SEQUENCE [LARGE SCALE GENOMIC DNA]</scope>
    <source>
        <strain evidence="2 3">VKM Ac-2596</strain>
    </source>
</reference>
<evidence type="ECO:0000256" key="1">
    <source>
        <dbReference type="SAM" id="MobiDB-lite"/>
    </source>
</evidence>